<keyword evidence="6 7" id="KW-0472">Membrane</keyword>
<evidence type="ECO:0000313" key="11">
    <source>
        <dbReference type="Proteomes" id="UP000013776"/>
    </source>
</evidence>
<dbReference type="InterPro" id="IPR056790">
    <property type="entry name" value="Ribophorin_II_C"/>
</dbReference>
<dbReference type="OrthoDB" id="432292at2759"/>
<comment type="subcellular location">
    <subcellularLocation>
        <location evidence="1">Endoplasmic reticulum membrane</location>
        <topology evidence="1">Multi-pass membrane protein</topology>
    </subcellularLocation>
</comment>
<dbReference type="eggNOG" id="KOG2447">
    <property type="taxonomic scope" value="Eukaryota"/>
</dbReference>
<dbReference type="GO" id="GO:0008250">
    <property type="term" value="C:oligosaccharyltransferase complex"/>
    <property type="evidence" value="ECO:0007669"/>
    <property type="project" value="InterPro"/>
</dbReference>
<evidence type="ECO:0000256" key="7">
    <source>
        <dbReference type="SAM" id="Phobius"/>
    </source>
</evidence>
<evidence type="ECO:0000256" key="2">
    <source>
        <dbReference type="ARBA" id="ARBA00022692"/>
    </source>
</evidence>
<reference evidence="10 11" key="1">
    <citation type="journal article" date="2013" name="MBio">
        <title>Genome sequencing of the plant pathogen Taphrina deformans, the causal agent of peach leaf curl.</title>
        <authorList>
            <person name="Cisse O.H."/>
            <person name="Almeida J.M.G.C.F."/>
            <person name="Fonseca A."/>
            <person name="Kumar A.A."/>
            <person name="Salojaervi J."/>
            <person name="Overmyer K."/>
            <person name="Hauser P.M."/>
            <person name="Pagni M."/>
        </authorList>
    </citation>
    <scope>NUCLEOTIDE SEQUENCE [LARGE SCALE GENOMIC DNA]</scope>
    <source>
        <strain evidence="11">PYCC 5710 / ATCC 11124 / CBS 356.35 / IMI 108563 / JCM 9778 / NBRC 8474</strain>
    </source>
</reference>
<name>R4XFD9_TAPDE</name>
<evidence type="ECO:0000256" key="3">
    <source>
        <dbReference type="ARBA" id="ARBA00022729"/>
    </source>
</evidence>
<dbReference type="STRING" id="1097556.R4XFD9"/>
<keyword evidence="11" id="KW-1185">Reference proteome</keyword>
<evidence type="ECO:0000256" key="6">
    <source>
        <dbReference type="ARBA" id="ARBA00023136"/>
    </source>
</evidence>
<feature type="transmembrane region" description="Helical" evidence="7">
    <location>
        <begin position="214"/>
        <end position="233"/>
    </location>
</feature>
<feature type="signal peptide" evidence="8">
    <location>
        <begin position="1"/>
        <end position="16"/>
    </location>
</feature>
<evidence type="ECO:0000256" key="4">
    <source>
        <dbReference type="ARBA" id="ARBA00022824"/>
    </source>
</evidence>
<dbReference type="Pfam" id="PF25147">
    <property type="entry name" value="Ribophorin_II_C"/>
    <property type="match status" value="1"/>
</dbReference>
<evidence type="ECO:0000259" key="9">
    <source>
        <dbReference type="Pfam" id="PF25147"/>
    </source>
</evidence>
<dbReference type="PANTHER" id="PTHR12640">
    <property type="entry name" value="RIBOPHORIN II"/>
    <property type="match status" value="1"/>
</dbReference>
<dbReference type="GO" id="GO:0006487">
    <property type="term" value="P:protein N-linked glycosylation"/>
    <property type="evidence" value="ECO:0007669"/>
    <property type="project" value="TreeGrafter"/>
</dbReference>
<protein>
    <recommendedName>
        <fullName evidence="9">Ribophorin II C-terminal domain-containing protein</fullName>
    </recommendedName>
</protein>
<keyword evidence="3 8" id="KW-0732">Signal</keyword>
<dbReference type="InterPro" id="IPR008814">
    <property type="entry name" value="Swp1"/>
</dbReference>
<gene>
    <name evidence="10" type="ORF">TAPDE_003343</name>
</gene>
<organism evidence="10 11">
    <name type="scientific">Taphrina deformans (strain PYCC 5710 / ATCC 11124 / CBS 356.35 / IMI 108563 / JCM 9778 / NBRC 8474)</name>
    <name type="common">Peach leaf curl fungus</name>
    <name type="synonym">Lalaria deformans</name>
    <dbReference type="NCBI Taxonomy" id="1097556"/>
    <lineage>
        <taxon>Eukaryota</taxon>
        <taxon>Fungi</taxon>
        <taxon>Dikarya</taxon>
        <taxon>Ascomycota</taxon>
        <taxon>Taphrinomycotina</taxon>
        <taxon>Taphrinomycetes</taxon>
        <taxon>Taphrinales</taxon>
        <taxon>Taphrinaceae</taxon>
        <taxon>Taphrina</taxon>
    </lineage>
</organism>
<dbReference type="EMBL" id="CAHR02000127">
    <property type="protein sequence ID" value="CCG83166.1"/>
    <property type="molecule type" value="Genomic_DNA"/>
</dbReference>
<dbReference type="PANTHER" id="PTHR12640:SF0">
    <property type="entry name" value="DOLICHYL-DIPHOSPHOOLIGOSACCHARIDE--PROTEIN GLYCOSYLTRANSFERASE SUBUNIT 2"/>
    <property type="match status" value="1"/>
</dbReference>
<evidence type="ECO:0000313" key="10">
    <source>
        <dbReference type="EMBL" id="CCG83166.1"/>
    </source>
</evidence>
<feature type="chain" id="PRO_5044203231" description="Ribophorin II C-terminal domain-containing protein" evidence="8">
    <location>
        <begin position="17"/>
        <end position="273"/>
    </location>
</feature>
<proteinExistence type="predicted"/>
<dbReference type="Proteomes" id="UP000013776">
    <property type="component" value="Unassembled WGS sequence"/>
</dbReference>
<keyword evidence="4" id="KW-0256">Endoplasmic reticulum</keyword>
<comment type="caution">
    <text evidence="10">The sequence shown here is derived from an EMBL/GenBank/DDBJ whole genome shotgun (WGS) entry which is preliminary data.</text>
</comment>
<keyword evidence="5 7" id="KW-1133">Transmembrane helix</keyword>
<dbReference type="AlphaFoldDB" id="R4XFD9"/>
<feature type="transmembrane region" description="Helical" evidence="7">
    <location>
        <begin position="178"/>
        <end position="202"/>
    </location>
</feature>
<evidence type="ECO:0000256" key="5">
    <source>
        <dbReference type="ARBA" id="ARBA00022989"/>
    </source>
</evidence>
<evidence type="ECO:0000256" key="8">
    <source>
        <dbReference type="SAM" id="SignalP"/>
    </source>
</evidence>
<dbReference type="VEuPathDB" id="FungiDB:TAPDE_003343"/>
<sequence length="273" mass="29779">MRFIVPLTALLGVVRASSWTFSAAKLDISGTPYTFEPSSEPIYASLWPEEKLKLLLTIKEDDDAKKPHQAMLLVKDSESDLEANLVIPVKSTGRGSLTVAYKDLGPLLTQHKSIDLTLVLGGFGETLPLVQHIATISLEETKSSPIVAPIKALRYGALPEITHTFREAEKMPPKTISIFFSLVLLTGLAGLAGAWLTLGVNMNAFPTALKNAPITYTVFLGSLFALEGSLFLYWTQWRIMTALAALVTLSVPAYFSGRSALRETESRRLAGTR</sequence>
<dbReference type="UniPathway" id="UPA00378"/>
<keyword evidence="2 7" id="KW-0812">Transmembrane</keyword>
<feature type="domain" description="Ribophorin II C-terminal" evidence="9">
    <location>
        <begin position="165"/>
        <end position="268"/>
    </location>
</feature>
<accession>R4XFD9</accession>
<evidence type="ECO:0000256" key="1">
    <source>
        <dbReference type="ARBA" id="ARBA00004477"/>
    </source>
</evidence>